<sequence length="93" mass="10362">MAQGGGYMASLGVYHELHCLVSSSHHCIEAIRLSLMCAGNPGLYSFKWGNSTRKPKTKTNSARTCVDWEALDGWARKRGVGMRPRLKRPQQVD</sequence>
<name>A0A8E2ECZ1_9PEZI</name>
<gene>
    <name evidence="3" type="ORF">K432DRAFT_450040</name>
</gene>
<dbReference type="OrthoDB" id="3687641at2759"/>
<dbReference type="GO" id="GO:0043386">
    <property type="term" value="P:mycotoxin biosynthetic process"/>
    <property type="evidence" value="ECO:0007669"/>
    <property type="project" value="InterPro"/>
</dbReference>
<accession>A0A8E2ECZ1</accession>
<proteinExistence type="inferred from homology"/>
<dbReference type="EMBL" id="KV744921">
    <property type="protein sequence ID" value="OCK81435.1"/>
    <property type="molecule type" value="Genomic_DNA"/>
</dbReference>
<dbReference type="PANTHER" id="PTHR33365:SF4">
    <property type="entry name" value="CYCLOCHLOROTINE BIOSYNTHESIS PROTEIN O"/>
    <property type="match status" value="1"/>
</dbReference>
<dbReference type="Pfam" id="PF11807">
    <property type="entry name" value="UstYa"/>
    <property type="match status" value="1"/>
</dbReference>
<dbReference type="InterPro" id="IPR021765">
    <property type="entry name" value="UstYa-like"/>
</dbReference>
<organism evidence="3 4">
    <name type="scientific">Lepidopterella palustris CBS 459.81</name>
    <dbReference type="NCBI Taxonomy" id="1314670"/>
    <lineage>
        <taxon>Eukaryota</taxon>
        <taxon>Fungi</taxon>
        <taxon>Dikarya</taxon>
        <taxon>Ascomycota</taxon>
        <taxon>Pezizomycotina</taxon>
        <taxon>Dothideomycetes</taxon>
        <taxon>Pleosporomycetidae</taxon>
        <taxon>Mytilinidiales</taxon>
        <taxon>Argynnaceae</taxon>
        <taxon>Lepidopterella</taxon>
    </lineage>
</organism>
<evidence type="ECO:0000313" key="4">
    <source>
        <dbReference type="Proteomes" id="UP000250266"/>
    </source>
</evidence>
<comment type="similarity">
    <text evidence="2">Belongs to the ustYa family.</text>
</comment>
<dbReference type="AlphaFoldDB" id="A0A8E2ECZ1"/>
<dbReference type="Proteomes" id="UP000250266">
    <property type="component" value="Unassembled WGS sequence"/>
</dbReference>
<comment type="pathway">
    <text evidence="1">Mycotoxin biosynthesis.</text>
</comment>
<protein>
    <submittedName>
        <fullName evidence="3">Uncharacterized protein</fullName>
    </submittedName>
</protein>
<dbReference type="PANTHER" id="PTHR33365">
    <property type="entry name" value="YALI0B05434P"/>
    <property type="match status" value="1"/>
</dbReference>
<evidence type="ECO:0000256" key="2">
    <source>
        <dbReference type="ARBA" id="ARBA00035112"/>
    </source>
</evidence>
<keyword evidence="4" id="KW-1185">Reference proteome</keyword>
<evidence type="ECO:0000313" key="3">
    <source>
        <dbReference type="EMBL" id="OCK81435.1"/>
    </source>
</evidence>
<evidence type="ECO:0000256" key="1">
    <source>
        <dbReference type="ARBA" id="ARBA00004685"/>
    </source>
</evidence>
<reference evidence="3 4" key="1">
    <citation type="journal article" date="2016" name="Nat. Commun.">
        <title>Ectomycorrhizal ecology is imprinted in the genome of the dominant symbiotic fungus Cenococcum geophilum.</title>
        <authorList>
            <consortium name="DOE Joint Genome Institute"/>
            <person name="Peter M."/>
            <person name="Kohler A."/>
            <person name="Ohm R.A."/>
            <person name="Kuo A."/>
            <person name="Krutzmann J."/>
            <person name="Morin E."/>
            <person name="Arend M."/>
            <person name="Barry K.W."/>
            <person name="Binder M."/>
            <person name="Choi C."/>
            <person name="Clum A."/>
            <person name="Copeland A."/>
            <person name="Grisel N."/>
            <person name="Haridas S."/>
            <person name="Kipfer T."/>
            <person name="LaButti K."/>
            <person name="Lindquist E."/>
            <person name="Lipzen A."/>
            <person name="Maire R."/>
            <person name="Meier B."/>
            <person name="Mihaltcheva S."/>
            <person name="Molinier V."/>
            <person name="Murat C."/>
            <person name="Poggeler S."/>
            <person name="Quandt C.A."/>
            <person name="Sperisen C."/>
            <person name="Tritt A."/>
            <person name="Tisserant E."/>
            <person name="Crous P.W."/>
            <person name="Henrissat B."/>
            <person name="Nehls U."/>
            <person name="Egli S."/>
            <person name="Spatafora J.W."/>
            <person name="Grigoriev I.V."/>
            <person name="Martin F.M."/>
        </authorList>
    </citation>
    <scope>NUCLEOTIDE SEQUENCE [LARGE SCALE GENOMIC DNA]</scope>
    <source>
        <strain evidence="3 4">CBS 459.81</strain>
    </source>
</reference>